<keyword evidence="4" id="KW-1185">Reference proteome</keyword>
<gene>
    <name evidence="3" type="ORF">DFR76_107388</name>
</gene>
<feature type="domain" description="NB-ARC" evidence="2">
    <location>
        <begin position="63"/>
        <end position="210"/>
    </location>
</feature>
<name>A0A370I354_9NOCA</name>
<keyword evidence="1" id="KW-1133">Transmembrane helix</keyword>
<dbReference type="InterPro" id="IPR002182">
    <property type="entry name" value="NB-ARC"/>
</dbReference>
<dbReference type="STRING" id="1210086.GCA_001613105_03288"/>
<accession>A0A370I354</accession>
<dbReference type="PANTHER" id="PTHR47691:SF3">
    <property type="entry name" value="HTH-TYPE TRANSCRIPTIONAL REGULATOR RV0890C-RELATED"/>
    <property type="match status" value="1"/>
</dbReference>
<feature type="transmembrane region" description="Helical" evidence="1">
    <location>
        <begin position="6"/>
        <end position="34"/>
    </location>
</feature>
<dbReference type="Gene3D" id="3.40.50.300">
    <property type="entry name" value="P-loop containing nucleotide triphosphate hydrolases"/>
    <property type="match status" value="1"/>
</dbReference>
<evidence type="ECO:0000313" key="4">
    <source>
        <dbReference type="Proteomes" id="UP000254869"/>
    </source>
</evidence>
<dbReference type="PRINTS" id="PR00364">
    <property type="entry name" value="DISEASERSIST"/>
</dbReference>
<dbReference type="Pfam" id="PF00931">
    <property type="entry name" value="NB-ARC"/>
    <property type="match status" value="1"/>
</dbReference>
<organism evidence="3 4">
    <name type="scientific">Nocardia pseudobrasiliensis</name>
    <dbReference type="NCBI Taxonomy" id="45979"/>
    <lineage>
        <taxon>Bacteria</taxon>
        <taxon>Bacillati</taxon>
        <taxon>Actinomycetota</taxon>
        <taxon>Actinomycetes</taxon>
        <taxon>Mycobacteriales</taxon>
        <taxon>Nocardiaceae</taxon>
        <taxon>Nocardia</taxon>
    </lineage>
</organism>
<dbReference type="GO" id="GO:0043531">
    <property type="term" value="F:ADP binding"/>
    <property type="evidence" value="ECO:0007669"/>
    <property type="project" value="InterPro"/>
</dbReference>
<dbReference type="EMBL" id="QQBC01000007">
    <property type="protein sequence ID" value="RDI65010.1"/>
    <property type="molecule type" value="Genomic_DNA"/>
</dbReference>
<keyword evidence="1" id="KW-0812">Transmembrane</keyword>
<dbReference type="Proteomes" id="UP000254869">
    <property type="component" value="Unassembled WGS sequence"/>
</dbReference>
<sequence length="699" mass="77570">MGWSAIISISGSIAGVLAVLYVAIIGQIPLVSWWQDRRARPTLRQVAHNLPQPLHNGFVDRQRELEALLRELTAPTHPVVAIVGFGGVGKTTLALEAVGRLLRLADSGRTPYDAFIWCSAQQHELLPTGIVRRRSAAQSIADVFRAIAITLDRREILQAPLAEREDLVRMLLSRRRALLVVDNIETLDNETIFSFLRGIPSPTRVLVTTRPALGWAFEIRIGEFGSTDTATLVAKELEAKGLTPSQALERRIYESTGGVALAAVWSVGQVAHGFDPESLPHTVANPRGDVVEFTFASAIVGIRGQDGYRLLIAISLFPASVARATAIEVAGLDAAGGSAATRELLQLSLVRLTEDRFSILPLTRRFIAAEVAAAPRLSIELKGRMTRLLIDFVEGALGTDYWAPITAWLSNETIEREIDAILQCLSWAVAERNHEAVLRLGGPLVHHLWRIGMVDERRAVSEWCIAAAHELHRAEWEVWLLVDGVGYIYLTRRQDDLASGVFDRARALASAESLDDGVALAIAYQVQLDARRERGRDHAAELERAEALAELPPVRARIRAVRAYVAVLDQQWRTAARMYRDVVEMRRGSDGYEPPTQFALYGLMLAMGESPREARVVLERSREHPRPTLEGRAYTNFGRAYLAYGNGRPRRAARLASEALVDLRSMGTLDLEPEIERFLARIRPWSPGNVARFVRSMRR</sequence>
<dbReference type="PANTHER" id="PTHR47691">
    <property type="entry name" value="REGULATOR-RELATED"/>
    <property type="match status" value="1"/>
</dbReference>
<keyword evidence="1" id="KW-0472">Membrane</keyword>
<dbReference type="InterPro" id="IPR027417">
    <property type="entry name" value="P-loop_NTPase"/>
</dbReference>
<dbReference type="AlphaFoldDB" id="A0A370I354"/>
<protein>
    <submittedName>
        <fullName evidence="3">LuxR family glucitol operon transcriptional activator</fullName>
    </submittedName>
</protein>
<evidence type="ECO:0000259" key="2">
    <source>
        <dbReference type="Pfam" id="PF00931"/>
    </source>
</evidence>
<reference evidence="3 4" key="1">
    <citation type="submission" date="2018-07" db="EMBL/GenBank/DDBJ databases">
        <title>Genomic Encyclopedia of Type Strains, Phase IV (KMG-IV): sequencing the most valuable type-strain genomes for metagenomic binning, comparative biology and taxonomic classification.</title>
        <authorList>
            <person name="Goeker M."/>
        </authorList>
    </citation>
    <scope>NUCLEOTIDE SEQUENCE [LARGE SCALE GENOMIC DNA]</scope>
    <source>
        <strain evidence="3 4">DSM 44290</strain>
    </source>
</reference>
<evidence type="ECO:0000313" key="3">
    <source>
        <dbReference type="EMBL" id="RDI65010.1"/>
    </source>
</evidence>
<dbReference type="SUPFAM" id="SSF52540">
    <property type="entry name" value="P-loop containing nucleoside triphosphate hydrolases"/>
    <property type="match status" value="1"/>
</dbReference>
<proteinExistence type="predicted"/>
<comment type="caution">
    <text evidence="3">The sequence shown here is derived from an EMBL/GenBank/DDBJ whole genome shotgun (WGS) entry which is preliminary data.</text>
</comment>
<dbReference type="RefSeq" id="WP_067998458.1">
    <property type="nucleotide sequence ID" value="NZ_QQBC01000007.1"/>
</dbReference>
<evidence type="ECO:0000256" key="1">
    <source>
        <dbReference type="SAM" id="Phobius"/>
    </source>
</evidence>